<dbReference type="PANTHER" id="PTHR12277:SF194">
    <property type="entry name" value="FI04476P"/>
    <property type="match status" value="1"/>
</dbReference>
<evidence type="ECO:0000256" key="1">
    <source>
        <dbReference type="SAM" id="SignalP"/>
    </source>
</evidence>
<feature type="chain" id="PRO_5042246373" evidence="1">
    <location>
        <begin position="22"/>
        <end position="424"/>
    </location>
</feature>
<dbReference type="GO" id="GO:0052651">
    <property type="term" value="P:monoacylglycerol catabolic process"/>
    <property type="evidence" value="ECO:0007669"/>
    <property type="project" value="TreeGrafter"/>
</dbReference>
<evidence type="ECO:0000313" key="3">
    <source>
        <dbReference type="EMBL" id="KAH8978465.1"/>
    </source>
</evidence>
<feature type="domain" description="AB hydrolase-1" evidence="2">
    <location>
        <begin position="113"/>
        <end position="204"/>
    </location>
</feature>
<dbReference type="Proteomes" id="UP001201163">
    <property type="component" value="Unassembled WGS sequence"/>
</dbReference>
<evidence type="ECO:0000259" key="2">
    <source>
        <dbReference type="Pfam" id="PF00561"/>
    </source>
</evidence>
<keyword evidence="4" id="KW-1185">Reference proteome</keyword>
<keyword evidence="1" id="KW-0732">Signal</keyword>
<organism evidence="3 4">
    <name type="scientific">Lactarius akahatsu</name>
    <dbReference type="NCBI Taxonomy" id="416441"/>
    <lineage>
        <taxon>Eukaryota</taxon>
        <taxon>Fungi</taxon>
        <taxon>Dikarya</taxon>
        <taxon>Basidiomycota</taxon>
        <taxon>Agaricomycotina</taxon>
        <taxon>Agaricomycetes</taxon>
        <taxon>Russulales</taxon>
        <taxon>Russulaceae</taxon>
        <taxon>Lactarius</taxon>
    </lineage>
</organism>
<dbReference type="PANTHER" id="PTHR12277">
    <property type="entry name" value="ALPHA/BETA HYDROLASE DOMAIN-CONTAINING PROTEIN"/>
    <property type="match status" value="1"/>
</dbReference>
<protein>
    <submittedName>
        <fullName evidence="3">Alpha/Beta hydrolase protein</fullName>
    </submittedName>
</protein>
<sequence>MVLGGIYALLVVLGTTPFAQGQLIFMHNLKFPFFAQYDMPEKYDLAPFKTHNVHIHTADNETLGAWFTFADPFYATHKAHLLGLSGGPTSNLSSPSPLASRDDLIRAALRAHPTILFLHGTTGTRAMRIRVQHYLAFAARLRANVLAPDYRGFADSTGTPSEAGVVLDARAAWDWLRVRGAAPASVLIVGSSLGTGVAVQFASALEEEADAGDRKTKSGVAGWVHPAPLAVRERPRGVVLLSPFSKLETLLDTYYILGLVPLFAPLRTIPYLANFIKGFMIHRFDSLAKVVSLKAPLLIVHAEDDLDIPVWHAQMLFDAFLEKHLPALPDIMPEMVAVMAPPGVVAESVAALMQERAERRRELVRVREMERVGRVKVFSKDRVDGEVVFLHTWWGAHDVGLVEGVQDFMAEMFDMDTSSARKSI</sequence>
<dbReference type="InterPro" id="IPR000073">
    <property type="entry name" value="AB_hydrolase_1"/>
</dbReference>
<dbReference type="GO" id="GO:0005789">
    <property type="term" value="C:endoplasmic reticulum membrane"/>
    <property type="evidence" value="ECO:0007669"/>
    <property type="project" value="TreeGrafter"/>
</dbReference>
<reference evidence="3" key="1">
    <citation type="submission" date="2022-01" db="EMBL/GenBank/DDBJ databases">
        <title>Comparative genomics reveals a dynamic genome evolution in the ectomycorrhizal milk-cap (Lactarius) mushrooms.</title>
        <authorList>
            <consortium name="DOE Joint Genome Institute"/>
            <person name="Lebreton A."/>
            <person name="Tang N."/>
            <person name="Kuo A."/>
            <person name="LaButti K."/>
            <person name="Drula E."/>
            <person name="Barry K."/>
            <person name="Clum A."/>
            <person name="Lipzen A."/>
            <person name="Mousain D."/>
            <person name="Ng V."/>
            <person name="Wang R."/>
            <person name="Wang X."/>
            <person name="Dai Y."/>
            <person name="Henrissat B."/>
            <person name="Grigoriev I.V."/>
            <person name="Guerin-Laguette A."/>
            <person name="Yu F."/>
            <person name="Martin F.M."/>
        </authorList>
    </citation>
    <scope>NUCLEOTIDE SEQUENCE</scope>
    <source>
        <strain evidence="3">QP</strain>
    </source>
</reference>
<dbReference type="GO" id="GO:0047372">
    <property type="term" value="F:monoacylglycerol lipase activity"/>
    <property type="evidence" value="ECO:0007669"/>
    <property type="project" value="TreeGrafter"/>
</dbReference>
<accession>A0AAD4L395</accession>
<dbReference type="Gene3D" id="3.40.50.1820">
    <property type="entry name" value="alpha/beta hydrolase"/>
    <property type="match status" value="1"/>
</dbReference>
<proteinExistence type="predicted"/>
<dbReference type="Pfam" id="PF00561">
    <property type="entry name" value="Abhydrolase_1"/>
    <property type="match status" value="1"/>
</dbReference>
<keyword evidence="3" id="KW-0378">Hydrolase</keyword>
<dbReference type="GO" id="GO:0006660">
    <property type="term" value="P:phosphatidylserine catabolic process"/>
    <property type="evidence" value="ECO:0007669"/>
    <property type="project" value="TreeGrafter"/>
</dbReference>
<gene>
    <name evidence="3" type="ORF">EDB92DRAFT_1988927</name>
</gene>
<dbReference type="PRINTS" id="PR00111">
    <property type="entry name" value="ABHYDROLASE"/>
</dbReference>
<evidence type="ECO:0000313" key="4">
    <source>
        <dbReference type="Proteomes" id="UP001201163"/>
    </source>
</evidence>
<dbReference type="AlphaFoldDB" id="A0AAD4L395"/>
<dbReference type="GO" id="GO:0004622">
    <property type="term" value="F:phosphatidylcholine lysophospholipase activity"/>
    <property type="evidence" value="ECO:0007669"/>
    <property type="project" value="TreeGrafter"/>
</dbReference>
<dbReference type="EMBL" id="JAKELL010000224">
    <property type="protein sequence ID" value="KAH8978465.1"/>
    <property type="molecule type" value="Genomic_DNA"/>
</dbReference>
<comment type="caution">
    <text evidence="3">The sequence shown here is derived from an EMBL/GenBank/DDBJ whole genome shotgun (WGS) entry which is preliminary data.</text>
</comment>
<name>A0AAD4L395_9AGAM</name>
<feature type="signal peptide" evidence="1">
    <location>
        <begin position="1"/>
        <end position="21"/>
    </location>
</feature>
<dbReference type="InterPro" id="IPR029058">
    <property type="entry name" value="AB_hydrolase_fold"/>
</dbReference>
<dbReference type="SUPFAM" id="SSF53474">
    <property type="entry name" value="alpha/beta-Hydrolases"/>
    <property type="match status" value="1"/>
</dbReference>